<name>A0A9D4JPX6_DREPO</name>
<protein>
    <submittedName>
        <fullName evidence="1">Uncharacterized protein</fullName>
    </submittedName>
</protein>
<comment type="caution">
    <text evidence="1">The sequence shown here is derived from an EMBL/GenBank/DDBJ whole genome shotgun (WGS) entry which is preliminary data.</text>
</comment>
<reference evidence="1" key="1">
    <citation type="journal article" date="2019" name="bioRxiv">
        <title>The Genome of the Zebra Mussel, Dreissena polymorpha: A Resource for Invasive Species Research.</title>
        <authorList>
            <person name="McCartney M.A."/>
            <person name="Auch B."/>
            <person name="Kono T."/>
            <person name="Mallez S."/>
            <person name="Zhang Y."/>
            <person name="Obille A."/>
            <person name="Becker A."/>
            <person name="Abrahante J.E."/>
            <person name="Garbe J."/>
            <person name="Badalamenti J.P."/>
            <person name="Herman A."/>
            <person name="Mangelson H."/>
            <person name="Liachko I."/>
            <person name="Sullivan S."/>
            <person name="Sone E.D."/>
            <person name="Koren S."/>
            <person name="Silverstein K.A.T."/>
            <person name="Beckman K.B."/>
            <person name="Gohl D.M."/>
        </authorList>
    </citation>
    <scope>NUCLEOTIDE SEQUENCE</scope>
    <source>
        <strain evidence="1">Duluth1</strain>
        <tissue evidence="1">Whole animal</tissue>
    </source>
</reference>
<dbReference type="AlphaFoldDB" id="A0A9D4JPX6"/>
<evidence type="ECO:0000313" key="2">
    <source>
        <dbReference type="Proteomes" id="UP000828390"/>
    </source>
</evidence>
<keyword evidence="2" id="KW-1185">Reference proteome</keyword>
<organism evidence="1 2">
    <name type="scientific">Dreissena polymorpha</name>
    <name type="common">Zebra mussel</name>
    <name type="synonym">Mytilus polymorpha</name>
    <dbReference type="NCBI Taxonomy" id="45954"/>
    <lineage>
        <taxon>Eukaryota</taxon>
        <taxon>Metazoa</taxon>
        <taxon>Spiralia</taxon>
        <taxon>Lophotrochozoa</taxon>
        <taxon>Mollusca</taxon>
        <taxon>Bivalvia</taxon>
        <taxon>Autobranchia</taxon>
        <taxon>Heteroconchia</taxon>
        <taxon>Euheterodonta</taxon>
        <taxon>Imparidentia</taxon>
        <taxon>Neoheterodontei</taxon>
        <taxon>Myida</taxon>
        <taxon>Dreissenoidea</taxon>
        <taxon>Dreissenidae</taxon>
        <taxon>Dreissena</taxon>
    </lineage>
</organism>
<reference evidence="1" key="2">
    <citation type="submission" date="2020-11" db="EMBL/GenBank/DDBJ databases">
        <authorList>
            <person name="McCartney M.A."/>
            <person name="Auch B."/>
            <person name="Kono T."/>
            <person name="Mallez S."/>
            <person name="Becker A."/>
            <person name="Gohl D.M."/>
            <person name="Silverstein K.A.T."/>
            <person name="Koren S."/>
            <person name="Bechman K.B."/>
            <person name="Herman A."/>
            <person name="Abrahante J.E."/>
            <person name="Garbe J."/>
        </authorList>
    </citation>
    <scope>NUCLEOTIDE SEQUENCE</scope>
    <source>
        <strain evidence="1">Duluth1</strain>
        <tissue evidence="1">Whole animal</tissue>
    </source>
</reference>
<dbReference type="EMBL" id="JAIWYP010000005">
    <property type="protein sequence ID" value="KAH3820086.1"/>
    <property type="molecule type" value="Genomic_DNA"/>
</dbReference>
<evidence type="ECO:0000313" key="1">
    <source>
        <dbReference type="EMBL" id="KAH3820086.1"/>
    </source>
</evidence>
<proteinExistence type="predicted"/>
<gene>
    <name evidence="1" type="ORF">DPMN_121830</name>
</gene>
<sequence length="89" mass="10537">MIRQTEWQSWAWNFKRQLRINEHPSCSGQLPSPVETEKMILFQLQTGHNRPNHHTDTRDSYSYHLQSAPVEKATKWLNKSFRNAGTTKQ</sequence>
<accession>A0A9D4JPX6</accession>
<dbReference type="Proteomes" id="UP000828390">
    <property type="component" value="Unassembled WGS sequence"/>
</dbReference>